<keyword evidence="13" id="KW-1185">Reference proteome</keyword>
<evidence type="ECO:0000256" key="3">
    <source>
        <dbReference type="ARBA" id="ARBA00004322"/>
    </source>
</evidence>
<dbReference type="GO" id="GO:0003697">
    <property type="term" value="F:single-stranded DNA binding"/>
    <property type="evidence" value="ECO:0007669"/>
    <property type="project" value="TreeGrafter"/>
</dbReference>
<keyword evidence="6" id="KW-0227">DNA damage</keyword>
<evidence type="ECO:0000256" key="8">
    <source>
        <dbReference type="ARBA" id="ARBA00022842"/>
    </source>
</evidence>
<dbReference type="InterPro" id="IPR051547">
    <property type="entry name" value="TDP2-like"/>
</dbReference>
<dbReference type="Pfam" id="PF03372">
    <property type="entry name" value="Exo_endo_phos"/>
    <property type="match status" value="1"/>
</dbReference>
<name>A0AAN6Q5N5_9PEZI</name>
<dbReference type="CDD" id="cd09080">
    <property type="entry name" value="TDP2"/>
    <property type="match status" value="1"/>
</dbReference>
<evidence type="ECO:0000256" key="9">
    <source>
        <dbReference type="ARBA" id="ARBA00023204"/>
    </source>
</evidence>
<sequence>MATANVPQPGSLATGRSNDVKQLCMYQIITEDRVAAKPTATYGSIRFTKLLRPPRKTVQFSDEPVNSITYASDMSPAIDTWRRGELVPQPYFTFRDGQWRPIEPKQAHGTAVPEIAEPGTETPKPSPLRFAVLSWNIDFMRPQDDARMSAALDHLHSLVRDKPTPQVIMLNEMTASDLALIKQTGWVREGYHLTDASPDHWESPGHYGTTILVPHGSSESSPNLPRMMMPITSVSRLHYARTAMQRDALFIDIALPTSSSSSSSTTSTLRLCTTHLESLPMVPPKRPDQLAAAAAHLRRAHAGVLAGDLNAIEAFDRTLPAECGLRDAYLESGGAEGDEGGMTWGQMAGTGERSRFGLSRMDKVLFCGRIRLVGFERFGMDVVVEDEVAGRELVEECDLEKAWVTDHLGVKAEFVVEMDEGGVLGEEEKQQAVRRAPAAEAPASLGGHGNLRVKVLGKRPGQAGILLEAPPDEGNIEAVPLQKPVPDSLFDRDGKWHLNSRARVDLLRRVDTARGDVDEVDGALRSQRLGEPHSVLQRSALRGQMPLDCVS</sequence>
<keyword evidence="5" id="KW-0479">Metal-binding</keyword>
<dbReference type="EMBL" id="MU863635">
    <property type="protein sequence ID" value="KAK4101446.1"/>
    <property type="molecule type" value="Genomic_DNA"/>
</dbReference>
<accession>A0AAN6Q5N5</accession>
<dbReference type="InterPro" id="IPR005135">
    <property type="entry name" value="Endo/exonuclease/phosphatase"/>
</dbReference>
<evidence type="ECO:0000256" key="5">
    <source>
        <dbReference type="ARBA" id="ARBA00022723"/>
    </source>
</evidence>
<evidence type="ECO:0000256" key="7">
    <source>
        <dbReference type="ARBA" id="ARBA00022801"/>
    </source>
</evidence>
<evidence type="ECO:0000256" key="10">
    <source>
        <dbReference type="ARBA" id="ARBA00023242"/>
    </source>
</evidence>
<comment type="subcellular location">
    <subcellularLocation>
        <location evidence="3">Nucleus</location>
        <location evidence="3">PML body</location>
    </subcellularLocation>
</comment>
<evidence type="ECO:0000313" key="12">
    <source>
        <dbReference type="EMBL" id="KAK4101446.1"/>
    </source>
</evidence>
<evidence type="ECO:0000256" key="6">
    <source>
        <dbReference type="ARBA" id="ARBA00022763"/>
    </source>
</evidence>
<comment type="cofactor">
    <cofactor evidence="2">
        <name>Mg(2+)</name>
        <dbReference type="ChEBI" id="CHEBI:18420"/>
    </cofactor>
</comment>
<reference evidence="12" key="2">
    <citation type="submission" date="2023-05" db="EMBL/GenBank/DDBJ databases">
        <authorList>
            <consortium name="Lawrence Berkeley National Laboratory"/>
            <person name="Steindorff A."/>
            <person name="Hensen N."/>
            <person name="Bonometti L."/>
            <person name="Westerberg I."/>
            <person name="Brannstrom I.O."/>
            <person name="Guillou S."/>
            <person name="Cros-Aarteil S."/>
            <person name="Calhoun S."/>
            <person name="Haridas S."/>
            <person name="Kuo A."/>
            <person name="Mondo S."/>
            <person name="Pangilinan J."/>
            <person name="Riley R."/>
            <person name="Labutti K."/>
            <person name="Andreopoulos B."/>
            <person name="Lipzen A."/>
            <person name="Chen C."/>
            <person name="Yanf M."/>
            <person name="Daum C."/>
            <person name="Ng V."/>
            <person name="Clum A."/>
            <person name="Ohm R."/>
            <person name="Martin F."/>
            <person name="Silar P."/>
            <person name="Natvig D."/>
            <person name="Lalanne C."/>
            <person name="Gautier V."/>
            <person name="Ament-Velasquez S.L."/>
            <person name="Kruys A."/>
            <person name="Hutchinson M.I."/>
            <person name="Powell A.J."/>
            <person name="Barry K."/>
            <person name="Miller A.N."/>
            <person name="Grigoriev I.V."/>
            <person name="Debuchy R."/>
            <person name="Gladieux P."/>
            <person name="Thoren M.H."/>
            <person name="Johannesson H."/>
        </authorList>
    </citation>
    <scope>NUCLEOTIDE SEQUENCE</scope>
    <source>
        <strain evidence="12">CBS 757.83</strain>
    </source>
</reference>
<keyword evidence="10" id="KW-0539">Nucleus</keyword>
<dbReference type="AlphaFoldDB" id="A0AAN6Q5N5"/>
<keyword evidence="4" id="KW-0540">Nuclease</keyword>
<organism evidence="12 13">
    <name type="scientific">Parathielavia hyrcaniae</name>
    <dbReference type="NCBI Taxonomy" id="113614"/>
    <lineage>
        <taxon>Eukaryota</taxon>
        <taxon>Fungi</taxon>
        <taxon>Dikarya</taxon>
        <taxon>Ascomycota</taxon>
        <taxon>Pezizomycotina</taxon>
        <taxon>Sordariomycetes</taxon>
        <taxon>Sordariomycetidae</taxon>
        <taxon>Sordariales</taxon>
        <taxon>Chaetomiaceae</taxon>
        <taxon>Parathielavia</taxon>
    </lineage>
</organism>
<feature type="domain" description="Endonuclease/exonuclease/phosphatase" evidence="11">
    <location>
        <begin position="133"/>
        <end position="407"/>
    </location>
</feature>
<keyword evidence="7" id="KW-0378">Hydrolase</keyword>
<dbReference type="GO" id="GO:0004518">
    <property type="term" value="F:nuclease activity"/>
    <property type="evidence" value="ECO:0007669"/>
    <property type="project" value="UniProtKB-KW"/>
</dbReference>
<evidence type="ECO:0000256" key="2">
    <source>
        <dbReference type="ARBA" id="ARBA00001946"/>
    </source>
</evidence>
<comment type="caution">
    <text evidence="12">The sequence shown here is derived from an EMBL/GenBank/DDBJ whole genome shotgun (WGS) entry which is preliminary data.</text>
</comment>
<evidence type="ECO:0000256" key="4">
    <source>
        <dbReference type="ARBA" id="ARBA00022722"/>
    </source>
</evidence>
<keyword evidence="9" id="KW-0234">DNA repair</keyword>
<dbReference type="GO" id="GO:0070260">
    <property type="term" value="F:5'-tyrosyl-DNA phosphodiesterase activity"/>
    <property type="evidence" value="ECO:0007669"/>
    <property type="project" value="TreeGrafter"/>
</dbReference>
<dbReference type="GO" id="GO:0046872">
    <property type="term" value="F:metal ion binding"/>
    <property type="evidence" value="ECO:0007669"/>
    <property type="project" value="UniProtKB-KW"/>
</dbReference>
<evidence type="ECO:0000259" key="11">
    <source>
        <dbReference type="Pfam" id="PF03372"/>
    </source>
</evidence>
<comment type="cofactor">
    <cofactor evidence="1">
        <name>Mn(2+)</name>
        <dbReference type="ChEBI" id="CHEBI:29035"/>
    </cofactor>
</comment>
<keyword evidence="8" id="KW-0460">Magnesium</keyword>
<dbReference type="InterPro" id="IPR036691">
    <property type="entry name" value="Endo/exonu/phosph_ase_sf"/>
</dbReference>
<reference evidence="12" key="1">
    <citation type="journal article" date="2023" name="Mol. Phylogenet. Evol.">
        <title>Genome-scale phylogeny and comparative genomics of the fungal order Sordariales.</title>
        <authorList>
            <person name="Hensen N."/>
            <person name="Bonometti L."/>
            <person name="Westerberg I."/>
            <person name="Brannstrom I.O."/>
            <person name="Guillou S."/>
            <person name="Cros-Aarteil S."/>
            <person name="Calhoun S."/>
            <person name="Haridas S."/>
            <person name="Kuo A."/>
            <person name="Mondo S."/>
            <person name="Pangilinan J."/>
            <person name="Riley R."/>
            <person name="LaButti K."/>
            <person name="Andreopoulos B."/>
            <person name="Lipzen A."/>
            <person name="Chen C."/>
            <person name="Yan M."/>
            <person name="Daum C."/>
            <person name="Ng V."/>
            <person name="Clum A."/>
            <person name="Steindorff A."/>
            <person name="Ohm R.A."/>
            <person name="Martin F."/>
            <person name="Silar P."/>
            <person name="Natvig D.O."/>
            <person name="Lalanne C."/>
            <person name="Gautier V."/>
            <person name="Ament-Velasquez S.L."/>
            <person name="Kruys A."/>
            <person name="Hutchinson M.I."/>
            <person name="Powell A.J."/>
            <person name="Barry K."/>
            <person name="Miller A.N."/>
            <person name="Grigoriev I.V."/>
            <person name="Debuchy R."/>
            <person name="Gladieux P."/>
            <person name="Hiltunen Thoren M."/>
            <person name="Johannesson H."/>
        </authorList>
    </citation>
    <scope>NUCLEOTIDE SEQUENCE</scope>
    <source>
        <strain evidence="12">CBS 757.83</strain>
    </source>
</reference>
<protein>
    <recommendedName>
        <fullName evidence="11">Endonuclease/exonuclease/phosphatase domain-containing protein</fullName>
    </recommendedName>
</protein>
<dbReference type="Proteomes" id="UP001305647">
    <property type="component" value="Unassembled WGS sequence"/>
</dbReference>
<dbReference type="PANTHER" id="PTHR15822:SF4">
    <property type="entry name" value="TYROSYL-DNA PHOSPHODIESTERASE 2"/>
    <property type="match status" value="1"/>
</dbReference>
<dbReference type="GO" id="GO:0006302">
    <property type="term" value="P:double-strand break repair"/>
    <property type="evidence" value="ECO:0007669"/>
    <property type="project" value="TreeGrafter"/>
</dbReference>
<dbReference type="SUPFAM" id="SSF56219">
    <property type="entry name" value="DNase I-like"/>
    <property type="match status" value="1"/>
</dbReference>
<evidence type="ECO:0000256" key="1">
    <source>
        <dbReference type="ARBA" id="ARBA00001936"/>
    </source>
</evidence>
<dbReference type="GO" id="GO:0005737">
    <property type="term" value="C:cytoplasm"/>
    <property type="evidence" value="ECO:0007669"/>
    <property type="project" value="TreeGrafter"/>
</dbReference>
<proteinExistence type="predicted"/>
<gene>
    <name evidence="12" type="ORF">N658DRAFT_558936</name>
</gene>
<dbReference type="Gene3D" id="3.60.10.10">
    <property type="entry name" value="Endonuclease/exonuclease/phosphatase"/>
    <property type="match status" value="1"/>
</dbReference>
<dbReference type="PANTHER" id="PTHR15822">
    <property type="entry name" value="TRAF AND TNF RECEPTOR-ASSOCIATED PROTEIN"/>
    <property type="match status" value="1"/>
</dbReference>
<evidence type="ECO:0000313" key="13">
    <source>
        <dbReference type="Proteomes" id="UP001305647"/>
    </source>
</evidence>